<keyword evidence="9 12" id="KW-0406">Ion transport</keyword>
<dbReference type="GO" id="GO:0015078">
    <property type="term" value="F:proton transmembrane transporter activity"/>
    <property type="evidence" value="ECO:0007669"/>
    <property type="project" value="InterPro"/>
</dbReference>
<evidence type="ECO:0000313" key="14">
    <source>
        <dbReference type="EMBL" id="QIB71363.1"/>
    </source>
</evidence>
<keyword evidence="8 13" id="KW-1133">Transmembrane helix</keyword>
<evidence type="ECO:0000256" key="4">
    <source>
        <dbReference type="ARBA" id="ARBA00022448"/>
    </source>
</evidence>
<comment type="subcellular location">
    <subcellularLocation>
        <location evidence="1 12">Mitochondrion membrane</location>
        <topology evidence="1 12">Single-pass membrane protein</topology>
    </subcellularLocation>
</comment>
<keyword evidence="7 12" id="KW-0375">Hydrogen ion transport</keyword>
<evidence type="ECO:0000256" key="8">
    <source>
        <dbReference type="ARBA" id="ARBA00022989"/>
    </source>
</evidence>
<gene>
    <name evidence="14" type="primary">ATP8</name>
</gene>
<geneLocation type="mitochondrion" evidence="14"/>
<dbReference type="AlphaFoldDB" id="A0A6C0UBC4"/>
<evidence type="ECO:0000256" key="12">
    <source>
        <dbReference type="RuleBase" id="RU003661"/>
    </source>
</evidence>
<keyword evidence="10 12" id="KW-0496">Mitochondrion</keyword>
<dbReference type="EMBL" id="MK301436">
    <property type="protein sequence ID" value="QIB71363.1"/>
    <property type="molecule type" value="Genomic_DNA"/>
</dbReference>
<comment type="similarity">
    <text evidence="2 12">Belongs to the ATPase protein 8 family.</text>
</comment>
<evidence type="ECO:0000256" key="7">
    <source>
        <dbReference type="ARBA" id="ARBA00022781"/>
    </source>
</evidence>
<reference evidence="14" key="1">
    <citation type="journal article" date="2019" name="Mitochondrial DNA Part B Resour">
        <title>The complete mitochondrial genome of Ctenolepisma villosa (Insecta: Zygentoma, Lepismatidae).</title>
        <authorList>
            <person name="Chen B."/>
            <person name="Dong F."/>
            <person name="Fang W."/>
            <person name="Xu J."/>
            <person name="Gu Y."/>
            <person name="Li M."/>
            <person name="Sun E."/>
        </authorList>
    </citation>
    <scope>NUCLEOTIDE SEQUENCE</scope>
</reference>
<evidence type="ECO:0000256" key="5">
    <source>
        <dbReference type="ARBA" id="ARBA00022547"/>
    </source>
</evidence>
<accession>A0A6C0UBC4</accession>
<keyword evidence="11 13" id="KW-0472">Membrane</keyword>
<dbReference type="GO" id="GO:0015986">
    <property type="term" value="P:proton motive force-driven ATP synthesis"/>
    <property type="evidence" value="ECO:0007669"/>
    <property type="project" value="InterPro"/>
</dbReference>
<sequence>MPQMSPLKWLILFIFFSLSYLLFSSIMYFNIIPTQSTSSSIINIKTPNLNWKW</sequence>
<name>A0A6C0UBC4_9INSE</name>
<dbReference type="GO" id="GO:0031966">
    <property type="term" value="C:mitochondrial membrane"/>
    <property type="evidence" value="ECO:0007669"/>
    <property type="project" value="UniProtKB-SubCell"/>
</dbReference>
<protein>
    <recommendedName>
        <fullName evidence="12">ATP synthase complex subunit 8</fullName>
    </recommendedName>
</protein>
<evidence type="ECO:0000256" key="9">
    <source>
        <dbReference type="ARBA" id="ARBA00023065"/>
    </source>
</evidence>
<evidence type="ECO:0000256" key="1">
    <source>
        <dbReference type="ARBA" id="ARBA00004304"/>
    </source>
</evidence>
<evidence type="ECO:0000256" key="6">
    <source>
        <dbReference type="ARBA" id="ARBA00022692"/>
    </source>
</evidence>
<dbReference type="RefSeq" id="YP_009738130.1">
    <property type="nucleotide sequence ID" value="NC_046478.1"/>
</dbReference>
<comment type="subunit">
    <text evidence="3">F-type ATPases have 2 components, CF(1) - the catalytic core - and CF(0) - the membrane proton channel.</text>
</comment>
<evidence type="ECO:0000256" key="2">
    <source>
        <dbReference type="ARBA" id="ARBA00008892"/>
    </source>
</evidence>
<evidence type="ECO:0000256" key="11">
    <source>
        <dbReference type="ARBA" id="ARBA00023136"/>
    </source>
</evidence>
<feature type="transmembrane region" description="Helical" evidence="13">
    <location>
        <begin position="7"/>
        <end position="29"/>
    </location>
</feature>
<proteinExistence type="inferred from homology"/>
<keyword evidence="4 12" id="KW-0813">Transport</keyword>
<dbReference type="CTD" id="4509"/>
<evidence type="ECO:0000256" key="10">
    <source>
        <dbReference type="ARBA" id="ARBA00023128"/>
    </source>
</evidence>
<keyword evidence="6 12" id="KW-0812">Transmembrane</keyword>
<organism evidence="14">
    <name type="scientific">Ctenolepisma villosum</name>
    <dbReference type="NCBI Taxonomy" id="257043"/>
    <lineage>
        <taxon>Eukaryota</taxon>
        <taxon>Metazoa</taxon>
        <taxon>Ecdysozoa</taxon>
        <taxon>Arthropoda</taxon>
        <taxon>Hexapoda</taxon>
        <taxon>Insecta</taxon>
        <taxon>Zygentoma</taxon>
        <taxon>Lepismatidae</taxon>
        <taxon>Ctenolepisma</taxon>
    </lineage>
</organism>
<evidence type="ECO:0000256" key="13">
    <source>
        <dbReference type="SAM" id="Phobius"/>
    </source>
</evidence>
<evidence type="ECO:0000256" key="3">
    <source>
        <dbReference type="ARBA" id="ARBA00011291"/>
    </source>
</evidence>
<dbReference type="GO" id="GO:0045259">
    <property type="term" value="C:proton-transporting ATP synthase complex"/>
    <property type="evidence" value="ECO:0007669"/>
    <property type="project" value="UniProtKB-KW"/>
</dbReference>
<keyword evidence="5 12" id="KW-0138">CF(0)</keyword>
<dbReference type="Pfam" id="PF00895">
    <property type="entry name" value="ATP-synt_8"/>
    <property type="match status" value="1"/>
</dbReference>
<dbReference type="GeneID" id="44794098"/>
<dbReference type="InterPro" id="IPR001421">
    <property type="entry name" value="ATP8_metazoa"/>
</dbReference>